<sequence>ISLSVRPRRKDQRIFLRSFFSARNLLLANKKTTATSGGLFAGSRATNSFSEGNWLQQSADTKYCSSSVAVVRPPLQELCSTAYIPRSANPVTSGCCQWR</sequence>
<accession>A0AB34DCE3</accession>
<protein>
    <submittedName>
        <fullName evidence="1">Uncharacterized protein</fullName>
    </submittedName>
</protein>
<comment type="caution">
    <text evidence="1">The sequence shown here is derived from an EMBL/GenBank/DDBJ whole genome shotgun (WGS) entry which is preliminary data.</text>
</comment>
<organism evidence="1 2">
    <name type="scientific">Bacillus cereus</name>
    <dbReference type="NCBI Taxonomy" id="1396"/>
    <lineage>
        <taxon>Bacteria</taxon>
        <taxon>Bacillati</taxon>
        <taxon>Bacillota</taxon>
        <taxon>Bacilli</taxon>
        <taxon>Bacillales</taxon>
        <taxon>Bacillaceae</taxon>
        <taxon>Bacillus</taxon>
        <taxon>Bacillus cereus group</taxon>
    </lineage>
</organism>
<feature type="non-terminal residue" evidence="1">
    <location>
        <position position="1"/>
    </location>
</feature>
<gene>
    <name evidence="1" type="ORF">F8158_20725</name>
</gene>
<dbReference type="EMBL" id="WBPB01000057">
    <property type="protein sequence ID" value="KAB2494295.1"/>
    <property type="molecule type" value="Genomic_DNA"/>
</dbReference>
<name>A0AB34DCE3_BACCE</name>
<dbReference type="Proteomes" id="UP000477920">
    <property type="component" value="Unassembled WGS sequence"/>
</dbReference>
<proteinExistence type="predicted"/>
<reference evidence="1 2" key="1">
    <citation type="submission" date="2019-10" db="EMBL/GenBank/DDBJ databases">
        <title>Bacillus from the desert of Cuatro Cinegas, Coahuila.</title>
        <authorList>
            <person name="Olmedo-Alvarez G."/>
            <person name="Saldana S."/>
            <person name="Barcelo D."/>
        </authorList>
    </citation>
    <scope>NUCLEOTIDE SEQUENCE [LARGE SCALE GENOMIC DNA]</scope>
    <source>
        <strain evidence="1 2">CH101a_3T</strain>
    </source>
</reference>
<evidence type="ECO:0000313" key="2">
    <source>
        <dbReference type="Proteomes" id="UP000477920"/>
    </source>
</evidence>
<evidence type="ECO:0000313" key="1">
    <source>
        <dbReference type="EMBL" id="KAB2494295.1"/>
    </source>
</evidence>
<dbReference type="AlphaFoldDB" id="A0AB34DCE3"/>